<organism evidence="2 3">
    <name type="scientific">Agrocybe pediades</name>
    <dbReference type="NCBI Taxonomy" id="84607"/>
    <lineage>
        <taxon>Eukaryota</taxon>
        <taxon>Fungi</taxon>
        <taxon>Dikarya</taxon>
        <taxon>Basidiomycota</taxon>
        <taxon>Agaricomycotina</taxon>
        <taxon>Agaricomycetes</taxon>
        <taxon>Agaricomycetidae</taxon>
        <taxon>Agaricales</taxon>
        <taxon>Agaricineae</taxon>
        <taxon>Strophariaceae</taxon>
        <taxon>Agrocybe</taxon>
    </lineage>
</organism>
<evidence type="ECO:0000313" key="2">
    <source>
        <dbReference type="EMBL" id="KAF4613544.1"/>
    </source>
</evidence>
<feature type="compositionally biased region" description="Low complexity" evidence="1">
    <location>
        <begin position="295"/>
        <end position="306"/>
    </location>
</feature>
<feature type="region of interest" description="Disordered" evidence="1">
    <location>
        <begin position="528"/>
        <end position="576"/>
    </location>
</feature>
<comment type="caution">
    <text evidence="2">The sequence shown here is derived from an EMBL/GenBank/DDBJ whole genome shotgun (WGS) entry which is preliminary data.</text>
</comment>
<evidence type="ECO:0000256" key="1">
    <source>
        <dbReference type="SAM" id="MobiDB-lite"/>
    </source>
</evidence>
<feature type="region of interest" description="Disordered" evidence="1">
    <location>
        <begin position="230"/>
        <end position="347"/>
    </location>
</feature>
<dbReference type="Gene3D" id="3.30.1520.10">
    <property type="entry name" value="Phox-like domain"/>
    <property type="match status" value="1"/>
</dbReference>
<feature type="compositionally biased region" description="Low complexity" evidence="1">
    <location>
        <begin position="230"/>
        <end position="255"/>
    </location>
</feature>
<dbReference type="AlphaFoldDB" id="A0A8H4VMR5"/>
<keyword evidence="3" id="KW-1185">Reference proteome</keyword>
<evidence type="ECO:0008006" key="4">
    <source>
        <dbReference type="Google" id="ProtNLM"/>
    </source>
</evidence>
<gene>
    <name evidence="2" type="ORF">D9613_007591</name>
</gene>
<evidence type="ECO:0000313" key="3">
    <source>
        <dbReference type="Proteomes" id="UP000521872"/>
    </source>
</evidence>
<dbReference type="GO" id="GO:0035091">
    <property type="term" value="F:phosphatidylinositol binding"/>
    <property type="evidence" value="ECO:0007669"/>
    <property type="project" value="InterPro"/>
</dbReference>
<protein>
    <recommendedName>
        <fullName evidence="4">PX domain-containing protein</fullName>
    </recommendedName>
</protein>
<feature type="region of interest" description="Disordered" evidence="1">
    <location>
        <begin position="670"/>
        <end position="701"/>
    </location>
</feature>
<dbReference type="Proteomes" id="UP000521872">
    <property type="component" value="Unassembled WGS sequence"/>
</dbReference>
<dbReference type="EMBL" id="JAACJL010000045">
    <property type="protein sequence ID" value="KAF4613544.1"/>
    <property type="molecule type" value="Genomic_DNA"/>
</dbReference>
<reference evidence="2 3" key="1">
    <citation type="submission" date="2019-12" db="EMBL/GenBank/DDBJ databases">
        <authorList>
            <person name="Floudas D."/>
            <person name="Bentzer J."/>
            <person name="Ahren D."/>
            <person name="Johansson T."/>
            <person name="Persson P."/>
            <person name="Tunlid A."/>
        </authorList>
    </citation>
    <scope>NUCLEOTIDE SEQUENCE [LARGE SCALE GENOMIC DNA]</scope>
    <source>
        <strain evidence="2 3">CBS 102.39</strain>
    </source>
</reference>
<feature type="compositionally biased region" description="Low complexity" evidence="1">
    <location>
        <begin position="263"/>
        <end position="273"/>
    </location>
</feature>
<proteinExistence type="predicted"/>
<accession>A0A8H4VMR5</accession>
<dbReference type="InterPro" id="IPR036871">
    <property type="entry name" value="PX_dom_sf"/>
</dbReference>
<name>A0A8H4VMR5_9AGAR</name>
<feature type="compositionally biased region" description="Polar residues" evidence="1">
    <location>
        <begin position="553"/>
        <end position="563"/>
    </location>
</feature>
<feature type="region of interest" description="Disordered" evidence="1">
    <location>
        <begin position="457"/>
        <end position="489"/>
    </location>
</feature>
<feature type="compositionally biased region" description="Low complexity" evidence="1">
    <location>
        <begin position="670"/>
        <end position="683"/>
    </location>
</feature>
<sequence length="742" mass="82190">MLLGEFSSNVNNQDVGLPSDAYKRAVLRAPPSRFSVEFLPYTKTSGSYNHGMRISPIVCSDDVSVSSRGRNVEYDIWRRWEDCLWLQETLESEYKRAAREKKVRLQQGKGVKTYNGFYKQDMASSWESLPPGPDPNSVAQDIHQHLPKLSKKGTLFRASQSTIENRQKEFQVLIETLFSDAMPALIQEIRASSIITNFFGFWRRDYDVFQASNKGRRNSLTSSIFSSYFSESNPSISSKSPTSSVRSSSRSSSNSFKLRNRVSSTSSSGSDVSEYTYDKRSSIRSNGTHRPRPRPSSVNSSDSSSTHSDRSYGSRATTSSDPTIVDDASLAFGHDPQQPTAERPNSILQVLPEEREMLAKTEMMQPFPLQRKSRASVTERKANRGFSIIGMPLESCDENRAVDHRSVRESWQTTASMDSTAEALLEGLDLNLPHKIKEQKFRASIASISTFMTTDSADAVIPRSDSPTPSPSPTPTERTGRRNLHSHLRISTPLSLSDFEIYSDADGDVDSEYDELRSLRDCDSVLDAFPRPNSYLPSQYRRNHASGHDSRPETPTTATSYDSSEAPATPDSTRSTFTVNYNYNPPPSPTASVSTAFTGFSMSSTMSSSTTGSMPPGSIAIKAAFNSSIILLRVPGETPFHEVRQRLYNKFIGQEGVPLSHDFSVAHVPSTSSGSVSAQTSPVKVRPSRAGGVRSRAESVSTTTASERMDLVFVESESHWERIVSSMTGTKLTLRIFDCEVL</sequence>